<accession>A0ABP8MGT0</accession>
<comment type="caution">
    <text evidence="1">The sequence shown here is derived from an EMBL/GenBank/DDBJ whole genome shotgun (WGS) entry which is preliminary data.</text>
</comment>
<keyword evidence="2" id="KW-1185">Reference proteome</keyword>
<proteinExistence type="predicted"/>
<protein>
    <submittedName>
        <fullName evidence="1">PIN domain-containing protein</fullName>
    </submittedName>
</protein>
<gene>
    <name evidence="1" type="ORF">GCM10023189_10160</name>
</gene>
<evidence type="ECO:0000313" key="1">
    <source>
        <dbReference type="EMBL" id="GAA4450074.1"/>
    </source>
</evidence>
<dbReference type="Proteomes" id="UP001501175">
    <property type="component" value="Unassembled WGS sequence"/>
</dbReference>
<dbReference type="EMBL" id="BAABHD010000010">
    <property type="protein sequence ID" value="GAA4450074.1"/>
    <property type="molecule type" value="Genomic_DNA"/>
</dbReference>
<evidence type="ECO:0000313" key="2">
    <source>
        <dbReference type="Proteomes" id="UP001501175"/>
    </source>
</evidence>
<sequence length="163" mass="18850">MTSQDLRRMAGVLIDTNLLVLYSVGSYDKKRIEENKRTRAYTPQDFDLLIRFLALFSKVVTTPNILTEASNLLEGTSYQYGPLLSYFPQQIQIVEEKYLLSHSTMQANLKIFTRFGLSDTVSYELAKQQYLVLTDDLDFCYYLQGNNLPALNFNNLRTDYLLS</sequence>
<organism evidence="1 2">
    <name type="scientific">Nibrella saemangeumensis</name>
    <dbReference type="NCBI Taxonomy" id="1084526"/>
    <lineage>
        <taxon>Bacteria</taxon>
        <taxon>Pseudomonadati</taxon>
        <taxon>Bacteroidota</taxon>
        <taxon>Cytophagia</taxon>
        <taxon>Cytophagales</taxon>
        <taxon>Spirosomataceae</taxon>
        <taxon>Nibrella</taxon>
    </lineage>
</organism>
<name>A0ABP8MGT0_9BACT</name>
<reference evidence="2" key="1">
    <citation type="journal article" date="2019" name="Int. J. Syst. Evol. Microbiol.">
        <title>The Global Catalogue of Microorganisms (GCM) 10K type strain sequencing project: providing services to taxonomists for standard genome sequencing and annotation.</title>
        <authorList>
            <consortium name="The Broad Institute Genomics Platform"/>
            <consortium name="The Broad Institute Genome Sequencing Center for Infectious Disease"/>
            <person name="Wu L."/>
            <person name="Ma J."/>
        </authorList>
    </citation>
    <scope>NUCLEOTIDE SEQUENCE [LARGE SCALE GENOMIC DNA]</scope>
    <source>
        <strain evidence="2">JCM 17927</strain>
    </source>
</reference>